<protein>
    <recommendedName>
        <fullName evidence="9">Galactosyldiacylglycerol synthase</fullName>
    </recommendedName>
</protein>
<organism evidence="7 8">
    <name type="scientific">Candidatus Doudnabacteria bacterium RIFCSPLOWO2_02_FULL_48_13</name>
    <dbReference type="NCBI Taxonomy" id="1817845"/>
    <lineage>
        <taxon>Bacteria</taxon>
        <taxon>Candidatus Doudnaibacteriota</taxon>
    </lineage>
</organism>
<dbReference type="GO" id="GO:0016758">
    <property type="term" value="F:hexosyltransferase activity"/>
    <property type="evidence" value="ECO:0007669"/>
    <property type="project" value="InterPro"/>
</dbReference>
<dbReference type="GO" id="GO:0016020">
    <property type="term" value="C:membrane"/>
    <property type="evidence" value="ECO:0007669"/>
    <property type="project" value="UniProtKB-SubCell"/>
</dbReference>
<dbReference type="AlphaFoldDB" id="A0A1F5QCP5"/>
<evidence type="ECO:0000313" key="8">
    <source>
        <dbReference type="Proteomes" id="UP000177235"/>
    </source>
</evidence>
<dbReference type="Proteomes" id="UP000177235">
    <property type="component" value="Unassembled WGS sequence"/>
</dbReference>
<evidence type="ECO:0000256" key="3">
    <source>
        <dbReference type="ARBA" id="ARBA00022676"/>
    </source>
</evidence>
<reference evidence="7 8" key="1">
    <citation type="journal article" date="2016" name="Nat. Commun.">
        <title>Thousands of microbial genomes shed light on interconnected biogeochemical processes in an aquifer system.</title>
        <authorList>
            <person name="Anantharaman K."/>
            <person name="Brown C.T."/>
            <person name="Hug L.A."/>
            <person name="Sharon I."/>
            <person name="Castelle C.J."/>
            <person name="Probst A.J."/>
            <person name="Thomas B.C."/>
            <person name="Singh A."/>
            <person name="Wilkins M.J."/>
            <person name="Karaoz U."/>
            <person name="Brodie E.L."/>
            <person name="Williams K.H."/>
            <person name="Hubbard S.S."/>
            <person name="Banfield J.F."/>
        </authorList>
    </citation>
    <scope>NUCLEOTIDE SEQUENCE [LARGE SCALE GENOMIC DNA]</scope>
</reference>
<accession>A0A1F5QCP5</accession>
<dbReference type="PANTHER" id="PTHR43025">
    <property type="entry name" value="MONOGALACTOSYLDIACYLGLYCEROL SYNTHASE"/>
    <property type="match status" value="1"/>
</dbReference>
<feature type="domain" description="Diacylglycerol glucosyltransferase N-terminal" evidence="6">
    <location>
        <begin position="22"/>
        <end position="181"/>
    </location>
</feature>
<dbReference type="SUPFAM" id="SSF53756">
    <property type="entry name" value="UDP-Glycosyltransferase/glycogen phosphorylase"/>
    <property type="match status" value="1"/>
</dbReference>
<evidence type="ECO:0000256" key="2">
    <source>
        <dbReference type="ARBA" id="ARBA00006962"/>
    </source>
</evidence>
<evidence type="ECO:0000259" key="6">
    <source>
        <dbReference type="Pfam" id="PF06925"/>
    </source>
</evidence>
<name>A0A1F5QCP5_9BACT</name>
<comment type="subcellular location">
    <subcellularLocation>
        <location evidence="1">Membrane</location>
    </subcellularLocation>
</comment>
<comment type="caution">
    <text evidence="7">The sequence shown here is derived from an EMBL/GenBank/DDBJ whole genome shotgun (WGS) entry which is preliminary data.</text>
</comment>
<keyword evidence="4" id="KW-0808">Transferase</keyword>
<feature type="domain" description="Glycosyl transferase family 28 C-terminal" evidence="5">
    <location>
        <begin position="220"/>
        <end position="347"/>
    </location>
</feature>
<sequence>MGNKKKILILHTSVGHGIKVTAQNIYAQLLKSGKYEVRIDDIQRVERGTFVAVTEKIYLFIIEKLSFVWGIIYSDQFQTFILPFRKTIAAFKHKHVLKLLETYQPDIVISTQSAPSGIVAYLKAKGKYNGKLVAAFSDYHLHRFWLFEEVDLYLCNIALQAEELRAMGVAEERLAVTGMIISEKYLQKVARSAAAKEFGLSTEAPVVLVSGGRRGLMASKEIVRRLRESEIPFQIAVVTGKNEALKIELEMIDPSLKHPLTVLGYVTDQEILMSAADVLVSKPGGPTIAEAVSKGLPIVITDAHPGHEMRNMHYLEHHSIAWHGRNPMEAVRLVEQILKNEIKHDKIAAYEKIIKPKEAVSLTAALDRLYI</sequence>
<evidence type="ECO:0000313" key="7">
    <source>
        <dbReference type="EMBL" id="OGE99916.1"/>
    </source>
</evidence>
<evidence type="ECO:0000256" key="1">
    <source>
        <dbReference type="ARBA" id="ARBA00004370"/>
    </source>
</evidence>
<dbReference type="Pfam" id="PF04101">
    <property type="entry name" value="Glyco_tran_28_C"/>
    <property type="match status" value="1"/>
</dbReference>
<dbReference type="Pfam" id="PF06925">
    <property type="entry name" value="MGDG_synth"/>
    <property type="match status" value="1"/>
</dbReference>
<evidence type="ECO:0008006" key="9">
    <source>
        <dbReference type="Google" id="ProtNLM"/>
    </source>
</evidence>
<comment type="similarity">
    <text evidence="2">Belongs to the glycosyltransferase 28 family.</text>
</comment>
<proteinExistence type="inferred from homology"/>
<dbReference type="InterPro" id="IPR009695">
    <property type="entry name" value="Diacylglyc_glucosyltr_N"/>
</dbReference>
<dbReference type="Gene3D" id="3.40.50.2000">
    <property type="entry name" value="Glycogen Phosphorylase B"/>
    <property type="match status" value="1"/>
</dbReference>
<evidence type="ECO:0000256" key="4">
    <source>
        <dbReference type="ARBA" id="ARBA00022679"/>
    </source>
</evidence>
<gene>
    <name evidence="7" type="ORF">A3J05_04835</name>
</gene>
<dbReference type="InterPro" id="IPR007235">
    <property type="entry name" value="Glyco_trans_28_C"/>
</dbReference>
<dbReference type="PANTHER" id="PTHR43025:SF3">
    <property type="entry name" value="MONOGALACTOSYLDIACYLGLYCEROL SYNTHASE 1, CHLOROPLASTIC"/>
    <property type="match status" value="1"/>
</dbReference>
<dbReference type="EMBL" id="MFFF01000008">
    <property type="protein sequence ID" value="OGE99916.1"/>
    <property type="molecule type" value="Genomic_DNA"/>
</dbReference>
<dbReference type="InterPro" id="IPR050519">
    <property type="entry name" value="Glycosyltransf_28_UgtP"/>
</dbReference>
<evidence type="ECO:0000259" key="5">
    <source>
        <dbReference type="Pfam" id="PF04101"/>
    </source>
</evidence>
<dbReference type="GO" id="GO:0009247">
    <property type="term" value="P:glycolipid biosynthetic process"/>
    <property type="evidence" value="ECO:0007669"/>
    <property type="project" value="InterPro"/>
</dbReference>
<keyword evidence="3" id="KW-0328">Glycosyltransferase</keyword>